<feature type="transmembrane region" description="Helical" evidence="1">
    <location>
        <begin position="48"/>
        <end position="69"/>
    </location>
</feature>
<reference evidence="3" key="1">
    <citation type="submission" date="2017-09" db="EMBL/GenBank/DDBJ databases">
        <title>Depth-based differentiation of microbial function through sediment-hosted aquifers and enrichment of novel symbionts in the deep terrestrial subsurface.</title>
        <authorList>
            <person name="Probst A.J."/>
            <person name="Ladd B."/>
            <person name="Jarett J.K."/>
            <person name="Geller-Mcgrath D.E."/>
            <person name="Sieber C.M.K."/>
            <person name="Emerson J.B."/>
            <person name="Anantharaman K."/>
            <person name="Thomas B.C."/>
            <person name="Malmstrom R."/>
            <person name="Stieglmeier M."/>
            <person name="Klingl A."/>
            <person name="Woyke T."/>
            <person name="Ryan C.M."/>
            <person name="Banfield J.F."/>
        </authorList>
    </citation>
    <scope>NUCLEOTIDE SEQUENCE [LARGE SCALE GENOMIC DNA]</scope>
</reference>
<protein>
    <submittedName>
        <fullName evidence="2">Uncharacterized protein</fullName>
    </submittedName>
</protein>
<feature type="transmembrane region" description="Helical" evidence="1">
    <location>
        <begin position="128"/>
        <end position="149"/>
    </location>
</feature>
<sequence>MIKKHLSKIIFITLILLFSISYTSFVAFNGGTQYIESHNRLSEIGELFSGLGYFFLILVYARTILKLIVNKGNLWKRLEPLEFDLSAIKSITGKILFWFNKTHAYFGILAIVSIFLHCYFTTSLLDNLLLRLVLILLAWQGIFGAVLQFKYTPAILKRKSYLLHAQLFTGILLLILAGFGHLLLGD</sequence>
<feature type="transmembrane region" description="Helical" evidence="1">
    <location>
        <begin position="104"/>
        <end position="122"/>
    </location>
</feature>
<accession>A0A2M8DQS5</accession>
<proteinExistence type="predicted"/>
<dbReference type="Proteomes" id="UP000230136">
    <property type="component" value="Unassembled WGS sequence"/>
</dbReference>
<dbReference type="AlphaFoldDB" id="A0A2M8DQS5"/>
<feature type="transmembrane region" description="Helical" evidence="1">
    <location>
        <begin position="161"/>
        <end position="184"/>
    </location>
</feature>
<evidence type="ECO:0000313" key="2">
    <source>
        <dbReference type="EMBL" id="PJC01547.1"/>
    </source>
</evidence>
<keyword evidence="1" id="KW-1133">Transmembrane helix</keyword>
<dbReference type="EMBL" id="PFSY01000155">
    <property type="protein sequence ID" value="PJC01547.1"/>
    <property type="molecule type" value="Genomic_DNA"/>
</dbReference>
<feature type="transmembrane region" description="Helical" evidence="1">
    <location>
        <begin position="9"/>
        <end position="28"/>
    </location>
</feature>
<name>A0A2M8DQS5_9BACT</name>
<evidence type="ECO:0000256" key="1">
    <source>
        <dbReference type="SAM" id="Phobius"/>
    </source>
</evidence>
<keyword evidence="1" id="KW-0472">Membrane</keyword>
<keyword evidence="1" id="KW-0812">Transmembrane</keyword>
<evidence type="ECO:0000313" key="3">
    <source>
        <dbReference type="Proteomes" id="UP000230136"/>
    </source>
</evidence>
<gene>
    <name evidence="2" type="ORF">CO073_03345</name>
</gene>
<comment type="caution">
    <text evidence="2">The sequence shown here is derived from an EMBL/GenBank/DDBJ whole genome shotgun (WGS) entry which is preliminary data.</text>
</comment>
<organism evidence="2 3">
    <name type="scientific">Candidatus Komeilibacteria bacterium CG_4_9_14_0_8_um_filter_36_9</name>
    <dbReference type="NCBI Taxonomy" id="1974473"/>
    <lineage>
        <taxon>Bacteria</taxon>
        <taxon>Candidatus Komeiliibacteriota</taxon>
    </lineage>
</organism>